<dbReference type="InterPro" id="IPR000863">
    <property type="entry name" value="Sulfotransferase_dom"/>
</dbReference>
<dbReference type="InterPro" id="IPR037359">
    <property type="entry name" value="NST/OST"/>
</dbReference>
<evidence type="ECO:0000313" key="4">
    <source>
        <dbReference type="EMBL" id="KAA1189957.1"/>
    </source>
</evidence>
<feature type="domain" description="Sulfotransferase" evidence="3">
    <location>
        <begin position="3"/>
        <end position="197"/>
    </location>
</feature>
<dbReference type="EMBL" id="VTUX01000006">
    <property type="protein sequence ID" value="KAA1189957.1"/>
    <property type="molecule type" value="Genomic_DNA"/>
</dbReference>
<accession>A0A5B0WU51</accession>
<keyword evidence="2" id="KW-0325">Glycoprotein</keyword>
<keyword evidence="1 4" id="KW-0808">Transferase</keyword>
<dbReference type="Proteomes" id="UP000323708">
    <property type="component" value="Unassembled WGS sequence"/>
</dbReference>
<dbReference type="SUPFAM" id="SSF52540">
    <property type="entry name" value="P-loop containing nucleoside triphosphate hydrolases"/>
    <property type="match status" value="1"/>
</dbReference>
<proteinExistence type="predicted"/>
<reference evidence="4 5" key="1">
    <citation type="submission" date="2019-09" db="EMBL/GenBank/DDBJ databases">
        <authorList>
            <person name="Chen X.-Y."/>
        </authorList>
    </citation>
    <scope>NUCLEOTIDE SEQUENCE [LARGE SCALE GENOMIC DNA]</scope>
    <source>
        <strain evidence="4 5">NY5</strain>
    </source>
</reference>
<organism evidence="4 5">
    <name type="scientific">Pseudohalioglobus sediminis</name>
    <dbReference type="NCBI Taxonomy" id="2606449"/>
    <lineage>
        <taxon>Bacteria</taxon>
        <taxon>Pseudomonadati</taxon>
        <taxon>Pseudomonadota</taxon>
        <taxon>Gammaproteobacteria</taxon>
        <taxon>Cellvibrionales</taxon>
        <taxon>Halieaceae</taxon>
        <taxon>Pseudohalioglobus</taxon>
    </lineage>
</organism>
<dbReference type="GO" id="GO:0008146">
    <property type="term" value="F:sulfotransferase activity"/>
    <property type="evidence" value="ECO:0007669"/>
    <property type="project" value="InterPro"/>
</dbReference>
<evidence type="ECO:0000256" key="1">
    <source>
        <dbReference type="ARBA" id="ARBA00022679"/>
    </source>
</evidence>
<gene>
    <name evidence="4" type="ORF">F0M18_12850</name>
</gene>
<dbReference type="Pfam" id="PF00685">
    <property type="entry name" value="Sulfotransfer_1"/>
    <property type="match status" value="1"/>
</dbReference>
<evidence type="ECO:0000256" key="2">
    <source>
        <dbReference type="ARBA" id="ARBA00023180"/>
    </source>
</evidence>
<protein>
    <submittedName>
        <fullName evidence="4">Sulfotransferase domain-containing protein</fullName>
    </submittedName>
</protein>
<sequence length="294" mass="34353">MLPNFLVVGAQKSGTTSLHEYLRAHPEVYLPEQKETKFFLRDEIFSRGIGYYEEHFFGDWNGEAAVGEVDPDYMYFFQCLDRMRANLDLANIKLIFVFRNPVDRAFSHYLMTYRRGLEELSFEDALAAESARIALDDVNRMHYSYADRGFYARQLERFTPFVDRSNMLFLLSEDLAEDPVSEIRKCYDFLGLDPTVEPDSTVEKFHQAAVPRSAGLLRLIKRDGWHKELIRLILPNERFRLGLRARILALNEKPGSDLKVPDDLRERLLRGYRKDMDSLQQMTGLDLGKWFNIS</sequence>
<dbReference type="Gene3D" id="3.40.50.300">
    <property type="entry name" value="P-loop containing nucleotide triphosphate hydrolases"/>
    <property type="match status" value="1"/>
</dbReference>
<evidence type="ECO:0000259" key="3">
    <source>
        <dbReference type="Pfam" id="PF00685"/>
    </source>
</evidence>
<name>A0A5B0WU51_9GAMM</name>
<dbReference type="RefSeq" id="WP_149611858.1">
    <property type="nucleotide sequence ID" value="NZ_VTUX01000006.1"/>
</dbReference>
<evidence type="ECO:0000313" key="5">
    <source>
        <dbReference type="Proteomes" id="UP000323708"/>
    </source>
</evidence>
<keyword evidence="5" id="KW-1185">Reference proteome</keyword>
<comment type="caution">
    <text evidence="4">The sequence shown here is derived from an EMBL/GenBank/DDBJ whole genome shotgun (WGS) entry which is preliminary data.</text>
</comment>
<dbReference type="PANTHER" id="PTHR10605">
    <property type="entry name" value="HEPARAN SULFATE SULFOTRANSFERASE"/>
    <property type="match status" value="1"/>
</dbReference>
<dbReference type="InterPro" id="IPR027417">
    <property type="entry name" value="P-loop_NTPase"/>
</dbReference>
<dbReference type="AlphaFoldDB" id="A0A5B0WU51"/>
<dbReference type="PANTHER" id="PTHR10605:SF56">
    <property type="entry name" value="BIFUNCTIONAL HEPARAN SULFATE N-DEACETYLASE_N-SULFOTRANSFERASE"/>
    <property type="match status" value="1"/>
</dbReference>